<sequence length="319" mass="33307">MSAPVPVVEIIRSGLVEGRHHGSVVALDPEGETVFSAGDVTGPVYPRSSSKPLQALGMVEAGLDLPPHQLALGCASHSGEAMHVEVVREILAGAGLSEDDLQCPEDYPLEPRVRDLVLRADGGPSRVQMNCSGKHAAMLATCVANGWSTHDYLSPTHPLQQAIDATFERLTGEPIAHAATDGCGAPLLATSLVGLARAFSELALASHGPMSRIADAIRTHPELVSGTERDERRLLTAVPGAIGKLGAEAVYVLALRDGRSIALKIDDGGDRARPVLMAGLLDRLGWLDGADVDRHGALQVGEHVLFGGGKPVGGLRVCV</sequence>
<dbReference type="PANTHER" id="PTHR42110:SF1">
    <property type="entry name" value="L-ASPARAGINASE, PUTATIVE (AFU_ORTHOLOGUE AFUA_3G11890)-RELATED"/>
    <property type="match status" value="1"/>
</dbReference>
<reference evidence="1" key="1">
    <citation type="submission" date="2022-05" db="EMBL/GenBank/DDBJ databases">
        <authorList>
            <person name="Tuo L."/>
        </authorList>
    </citation>
    <scope>NUCLEOTIDE SEQUENCE</scope>
    <source>
        <strain evidence="1">BSK12Z-4</strain>
    </source>
</reference>
<dbReference type="InterPro" id="IPR010349">
    <property type="entry name" value="Asparaginase_II"/>
</dbReference>
<evidence type="ECO:0000313" key="1">
    <source>
        <dbReference type="EMBL" id="MCM0621844.1"/>
    </source>
</evidence>
<organism evidence="1 2">
    <name type="scientific">Nocardioides bruguierae</name>
    <dbReference type="NCBI Taxonomy" id="2945102"/>
    <lineage>
        <taxon>Bacteria</taxon>
        <taxon>Bacillati</taxon>
        <taxon>Actinomycetota</taxon>
        <taxon>Actinomycetes</taxon>
        <taxon>Propionibacteriales</taxon>
        <taxon>Nocardioidaceae</taxon>
        <taxon>Nocardioides</taxon>
    </lineage>
</organism>
<dbReference type="Proteomes" id="UP001139485">
    <property type="component" value="Unassembled WGS sequence"/>
</dbReference>
<proteinExistence type="predicted"/>
<dbReference type="RefSeq" id="WP_250828174.1">
    <property type="nucleotide sequence ID" value="NZ_JAMOIL010000023.1"/>
</dbReference>
<evidence type="ECO:0000313" key="2">
    <source>
        <dbReference type="Proteomes" id="UP001139485"/>
    </source>
</evidence>
<name>A0A9X2DA27_9ACTN</name>
<dbReference type="AlphaFoldDB" id="A0A9X2DA27"/>
<protein>
    <submittedName>
        <fullName evidence="1">Asparaginase</fullName>
    </submittedName>
</protein>
<comment type="caution">
    <text evidence="1">The sequence shown here is derived from an EMBL/GenBank/DDBJ whole genome shotgun (WGS) entry which is preliminary data.</text>
</comment>
<gene>
    <name evidence="1" type="ORF">M8330_16255</name>
</gene>
<dbReference type="EMBL" id="JAMOIL010000023">
    <property type="protein sequence ID" value="MCM0621844.1"/>
    <property type="molecule type" value="Genomic_DNA"/>
</dbReference>
<accession>A0A9X2DA27</accession>
<dbReference type="PANTHER" id="PTHR42110">
    <property type="entry name" value="L-ASPARAGINASE, PUTATIVE (AFU_ORTHOLOGUE AFUA_3G11890)-RELATED"/>
    <property type="match status" value="1"/>
</dbReference>
<dbReference type="Pfam" id="PF06089">
    <property type="entry name" value="Asparaginase_II"/>
    <property type="match status" value="1"/>
</dbReference>
<keyword evidence="2" id="KW-1185">Reference proteome</keyword>